<feature type="domain" description="BZIP" evidence="5">
    <location>
        <begin position="246"/>
        <end position="291"/>
    </location>
</feature>
<dbReference type="Gramene" id="rna-gnl|WGS:JABURB|Cocit.L5363.1">
    <property type="protein sequence ID" value="cds-KAF7852211.1"/>
    <property type="gene ID" value="gene-BT93_L5363"/>
</dbReference>
<protein>
    <recommendedName>
        <fullName evidence="5">BZIP domain-containing protein</fullName>
    </recommendedName>
</protein>
<dbReference type="OrthoDB" id="644067at2759"/>
<dbReference type="InterPro" id="IPR004827">
    <property type="entry name" value="bZIP"/>
</dbReference>
<evidence type="ECO:0000313" key="6">
    <source>
        <dbReference type="EMBL" id="KAF7852211.1"/>
    </source>
</evidence>
<dbReference type="PANTHER" id="PTHR22952:SF385">
    <property type="entry name" value="ABSCISIC ACID-INSENSITIVE 5-LIKE PROTEIN 2"/>
    <property type="match status" value="1"/>
</dbReference>
<dbReference type="GO" id="GO:0005634">
    <property type="term" value="C:nucleus"/>
    <property type="evidence" value="ECO:0007669"/>
    <property type="project" value="UniProtKB-SubCell"/>
</dbReference>
<dbReference type="PANTHER" id="PTHR22952">
    <property type="entry name" value="CAMP-RESPONSE ELEMENT BINDING PROTEIN-RELATED"/>
    <property type="match status" value="1"/>
</dbReference>
<dbReference type="InterPro" id="IPR043452">
    <property type="entry name" value="BZIP46-like"/>
</dbReference>
<organism evidence="6 7">
    <name type="scientific">Corymbia citriodora subsp. variegata</name>
    <dbReference type="NCBI Taxonomy" id="360336"/>
    <lineage>
        <taxon>Eukaryota</taxon>
        <taxon>Viridiplantae</taxon>
        <taxon>Streptophyta</taxon>
        <taxon>Embryophyta</taxon>
        <taxon>Tracheophyta</taxon>
        <taxon>Spermatophyta</taxon>
        <taxon>Magnoliopsida</taxon>
        <taxon>eudicotyledons</taxon>
        <taxon>Gunneridae</taxon>
        <taxon>Pentapetalae</taxon>
        <taxon>rosids</taxon>
        <taxon>malvids</taxon>
        <taxon>Myrtales</taxon>
        <taxon>Myrtaceae</taxon>
        <taxon>Myrtoideae</taxon>
        <taxon>Eucalypteae</taxon>
        <taxon>Corymbia</taxon>
    </lineage>
</organism>
<dbReference type="EMBL" id="MU089518">
    <property type="protein sequence ID" value="KAF7852211.1"/>
    <property type="molecule type" value="Genomic_DNA"/>
</dbReference>
<evidence type="ECO:0000259" key="5">
    <source>
        <dbReference type="PROSITE" id="PS50217"/>
    </source>
</evidence>
<reference evidence="6" key="1">
    <citation type="submission" date="2020-05" db="EMBL/GenBank/DDBJ databases">
        <title>WGS assembly of Corymbia citriodora subspecies variegata.</title>
        <authorList>
            <person name="Barry K."/>
            <person name="Hundley H."/>
            <person name="Shu S."/>
            <person name="Jenkins J."/>
            <person name="Grimwood J."/>
            <person name="Baten A."/>
        </authorList>
    </citation>
    <scope>NUCLEOTIDE SEQUENCE</scope>
    <source>
        <strain evidence="6">CV2-018</strain>
    </source>
</reference>
<dbReference type="Gene3D" id="1.20.5.170">
    <property type="match status" value="1"/>
</dbReference>
<dbReference type="EMBL" id="MU089518">
    <property type="protein sequence ID" value="KAF7852210.1"/>
    <property type="molecule type" value="Genomic_DNA"/>
</dbReference>
<dbReference type="PROSITE" id="PS00036">
    <property type="entry name" value="BZIP_BASIC"/>
    <property type="match status" value="1"/>
</dbReference>
<dbReference type="GO" id="GO:0045893">
    <property type="term" value="P:positive regulation of DNA-templated transcription"/>
    <property type="evidence" value="ECO:0007669"/>
    <property type="project" value="InterPro"/>
</dbReference>
<evidence type="ECO:0000256" key="4">
    <source>
        <dbReference type="SAM" id="MobiDB-lite"/>
    </source>
</evidence>
<dbReference type="GO" id="GO:0003700">
    <property type="term" value="F:DNA-binding transcription factor activity"/>
    <property type="evidence" value="ECO:0007669"/>
    <property type="project" value="InterPro"/>
</dbReference>
<gene>
    <name evidence="6" type="ORF">BT93_L5363</name>
</gene>
<dbReference type="FunFam" id="1.20.5.170:FF:000036">
    <property type="entry name" value="ABSCISIC ACID-INSENSITIVE 5-like protein 2"/>
    <property type="match status" value="1"/>
</dbReference>
<name>A0A8T0CX97_CORYI</name>
<comment type="subcellular location">
    <subcellularLocation>
        <location evidence="1">Nucleus</location>
    </subcellularLocation>
</comment>
<dbReference type="PROSITE" id="PS50217">
    <property type="entry name" value="BZIP"/>
    <property type="match status" value="1"/>
</dbReference>
<accession>A0A8T0CX97</accession>
<feature type="region of interest" description="Disordered" evidence="4">
    <location>
        <begin position="293"/>
        <end position="324"/>
    </location>
</feature>
<dbReference type="GO" id="GO:0003677">
    <property type="term" value="F:DNA binding"/>
    <property type="evidence" value="ECO:0007669"/>
    <property type="project" value="UniProtKB-KW"/>
</dbReference>
<evidence type="ECO:0000256" key="2">
    <source>
        <dbReference type="ARBA" id="ARBA00023125"/>
    </source>
</evidence>
<dbReference type="SMART" id="SM00338">
    <property type="entry name" value="BRLZ"/>
    <property type="match status" value="1"/>
</dbReference>
<evidence type="ECO:0000313" key="7">
    <source>
        <dbReference type="Proteomes" id="UP000806378"/>
    </source>
</evidence>
<keyword evidence="3" id="KW-0539">Nucleus</keyword>
<sequence length="324" mass="35457">MGSQGGGGSGAVQAAESRILTRQGSLYGLTLDEVQNQLGHFGKPLGSMNLDELLESVRSAEANLGPRPGAAGVQPLSKDLCKKTVEEVWKDIQQENKKKKIGIENHLHNESVGEEERAPAFGEITLEDFLLKAGVMAELPPVGQNGGLISGFDSASAPLPNVPQCIQWMQYHLPSIPQSQNVIAGLTVGDHMVQPRIPIGTHPAVDAVYPDTQISMSPSTLMGALSDVQSPGRNTVTPGDVVEKTVERRRKRMIKNRESAARSRARRQAYTHELEHKVMRLEEENARLRRQRDVEKMFPCEPPAEPKGKLRRTSSAPILTSHHI</sequence>
<dbReference type="SUPFAM" id="SSF57959">
    <property type="entry name" value="Leucine zipper domain"/>
    <property type="match status" value="1"/>
</dbReference>
<proteinExistence type="predicted"/>
<dbReference type="AlphaFoldDB" id="A0A8T0CX97"/>
<dbReference type="Proteomes" id="UP000806378">
    <property type="component" value="Unassembled WGS sequence"/>
</dbReference>
<keyword evidence="2" id="KW-0238">DNA-binding</keyword>
<dbReference type="Gramene" id="rna-gnl|WGS:JABURB|Cocit.L5363.2">
    <property type="protein sequence ID" value="cds-KAF7852210.1"/>
    <property type="gene ID" value="gene-BT93_L5363"/>
</dbReference>
<comment type="caution">
    <text evidence="6">The sequence shown here is derived from an EMBL/GenBank/DDBJ whole genome shotgun (WGS) entry which is preliminary data.</text>
</comment>
<dbReference type="InterPro" id="IPR046347">
    <property type="entry name" value="bZIP_sf"/>
</dbReference>
<evidence type="ECO:0000256" key="3">
    <source>
        <dbReference type="ARBA" id="ARBA00023242"/>
    </source>
</evidence>
<feature type="compositionally biased region" description="Basic and acidic residues" evidence="4">
    <location>
        <begin position="293"/>
        <end position="308"/>
    </location>
</feature>
<dbReference type="Pfam" id="PF07716">
    <property type="entry name" value="bZIP_2"/>
    <property type="match status" value="1"/>
</dbReference>
<keyword evidence="7" id="KW-1185">Reference proteome</keyword>
<evidence type="ECO:0000256" key="1">
    <source>
        <dbReference type="ARBA" id="ARBA00004123"/>
    </source>
</evidence>